<proteinExistence type="predicted"/>
<sequence length="331" mass="37492">MKNCKKPCKKILFSLLLITVNFFALYAENFRVAKTHVISIPQNYSEVSANLGIFDALAIKLPEDKTFVTGLELTMKVPQIMTTWRDSVAYSFYDGISPFPTEKLIDYAGTRTSISTIPGKIVNTIYIPLNEKFNIKNNPYAKILEEKISAKNGIIFLRYMLAMKGAPEELENARIQVTARPVLSNEGYFSLEVSKQEEKNENFSIYIDDNFIPSIPQKMLLKEGEHHLFVTGETFRNEIRTFIVEQAKLTSLKVALRGIEPEVKILSPENASIYFDGEELDSPKEPFVITQGPHTVKFTIGDYEITKTFDAINGRSYSVNLNIDASVTEEE</sequence>
<dbReference type="RefSeq" id="WP_078929724.1">
    <property type="nucleotide sequence ID" value="NZ_FUXC01000001.1"/>
</dbReference>
<reference evidence="2 3" key="1">
    <citation type="submission" date="2017-02" db="EMBL/GenBank/DDBJ databases">
        <authorList>
            <person name="Peterson S.W."/>
        </authorList>
    </citation>
    <scope>NUCLEOTIDE SEQUENCE [LARGE SCALE GENOMIC DNA]</scope>
    <source>
        <strain evidence="2 3">ATCC BAA-909</strain>
    </source>
</reference>
<keyword evidence="3" id="KW-1185">Reference proteome</keyword>
<dbReference type="OrthoDB" id="358240at2"/>
<evidence type="ECO:0000313" key="2">
    <source>
        <dbReference type="EMBL" id="SJZ39543.1"/>
    </source>
</evidence>
<gene>
    <name evidence="2" type="ORF">SAMN02745152_00058</name>
</gene>
<feature type="signal peptide" evidence="1">
    <location>
        <begin position="1"/>
        <end position="26"/>
    </location>
</feature>
<evidence type="ECO:0000313" key="3">
    <source>
        <dbReference type="Proteomes" id="UP000190395"/>
    </source>
</evidence>
<dbReference type="EMBL" id="FUXC01000001">
    <property type="protein sequence ID" value="SJZ39543.1"/>
    <property type="molecule type" value="Genomic_DNA"/>
</dbReference>
<organism evidence="2 3">
    <name type="scientific">Treponema berlinense</name>
    <dbReference type="NCBI Taxonomy" id="225004"/>
    <lineage>
        <taxon>Bacteria</taxon>
        <taxon>Pseudomonadati</taxon>
        <taxon>Spirochaetota</taxon>
        <taxon>Spirochaetia</taxon>
        <taxon>Spirochaetales</taxon>
        <taxon>Treponemataceae</taxon>
        <taxon>Treponema</taxon>
    </lineage>
</organism>
<feature type="chain" id="PRO_5012097485" description="PEGA domain-containing protein" evidence="1">
    <location>
        <begin position="27"/>
        <end position="331"/>
    </location>
</feature>
<name>A0A1T4KB29_9SPIR</name>
<evidence type="ECO:0000256" key="1">
    <source>
        <dbReference type="SAM" id="SignalP"/>
    </source>
</evidence>
<dbReference type="AlphaFoldDB" id="A0A1T4KB29"/>
<protein>
    <recommendedName>
        <fullName evidence="4">PEGA domain-containing protein</fullName>
    </recommendedName>
</protein>
<keyword evidence="1" id="KW-0732">Signal</keyword>
<dbReference type="STRING" id="225004.SAMN02745152_00058"/>
<evidence type="ECO:0008006" key="4">
    <source>
        <dbReference type="Google" id="ProtNLM"/>
    </source>
</evidence>
<dbReference type="Proteomes" id="UP000190395">
    <property type="component" value="Unassembled WGS sequence"/>
</dbReference>
<dbReference type="GeneID" id="303366339"/>
<accession>A0A1T4KB29</accession>